<evidence type="ECO:0000313" key="1">
    <source>
        <dbReference type="EMBL" id="QNT63805.1"/>
    </source>
</evidence>
<dbReference type="Proteomes" id="UP000516446">
    <property type="component" value="Chromosome"/>
</dbReference>
<reference evidence="1 2" key="1">
    <citation type="submission" date="2019-08" db="EMBL/GenBank/DDBJ databases">
        <authorList>
            <person name="Chang H.C."/>
            <person name="Mun S.Y."/>
        </authorList>
    </citation>
    <scope>NUCLEOTIDE SEQUENCE [LARGE SCALE GENOMIC DNA]</scope>
    <source>
        <strain evidence="1 2">SK</strain>
    </source>
</reference>
<organism evidence="1 2">
    <name type="scientific">Weissella koreensis</name>
    <dbReference type="NCBI Taxonomy" id="165096"/>
    <lineage>
        <taxon>Bacteria</taxon>
        <taxon>Bacillati</taxon>
        <taxon>Bacillota</taxon>
        <taxon>Bacilli</taxon>
        <taxon>Lactobacillales</taxon>
        <taxon>Lactobacillaceae</taxon>
        <taxon>Weissella</taxon>
    </lineage>
</organism>
<proteinExistence type="predicted"/>
<dbReference type="AlphaFoldDB" id="A0A7H1MK19"/>
<protein>
    <submittedName>
        <fullName evidence="1">Uncharacterized protein</fullName>
    </submittedName>
</protein>
<sequence>MNQKWWQSKHIWALGLFGGLLNIIQPIIGVLSWPFYQPTAHVLAVLVAKDQPKHLIFNSINIVVTISLLIFSWALVQYYMNQHEKIIQQKLKQFMFAFVLIQFIRWELPVLKLVDVSQTTGLYFGYLFVMLIIMLGMGYLYWKIGQALQVVGQTSFANMWQLSGALMVVFEIVIVLTQFIGWPLAGLFDQLVNFLLVYPLMFNSWHFVKATN</sequence>
<dbReference type="OMA" id="FIRWELP"/>
<dbReference type="RefSeq" id="WP_006845448.1">
    <property type="nucleotide sequence ID" value="NZ_CP026847.1"/>
</dbReference>
<accession>A0A7H1MK19</accession>
<evidence type="ECO:0000313" key="2">
    <source>
        <dbReference type="Proteomes" id="UP000516446"/>
    </source>
</evidence>
<dbReference type="EMBL" id="CP043431">
    <property type="protein sequence ID" value="QNT63805.1"/>
    <property type="molecule type" value="Genomic_DNA"/>
</dbReference>
<name>A0A7H1MK19_9LACO</name>
<gene>
    <name evidence="1" type="ORF">FY536_00320</name>
</gene>
<keyword evidence="2" id="KW-1185">Reference proteome</keyword>